<sequence length="475" mass="54323">MKRSILFTQALLVSLTTLLSHFLIAQSASSPAVIHYTGTTPYFLYYQDDFLDQRDTSFNLSDKTKSKHTIVLPLDKPVLIRFSGNDDQLPVLIKPNDTLTIEPLQGRIIGGMGQELNFYPFLEKQQVSMAIPDFWSIDWTPKLKFDLLIDEFKRLRDRRLAIADSLRDVAQLSAKFHQQAATEIQSAYIQALLLPFVKPHTNGFTVNDLPTWYLDTLSRYKSFFTHDDLLTGSSLAYRYCLNSYVHYLSFQSKQPNNQEGYYKTARQQLTGKHRDFALFSIVKLYLRETGASIEKSSLLNQYSEDIQDKAYVKNLEATIASKERERNELVTTAKLVNQQLETATGEKITWKQILAANKANVVYLDMWASWCVPCRQEMPNSIRLSNQLKGKSVKFVYISIDSDRSKWLAALKALKMPIAAAQHYRLDPDSKLAESLTKGTIPAYIVISKNNRIYATDGPRPSEERTKTLLVDLTR</sequence>
<dbReference type="InterPro" id="IPR036249">
    <property type="entry name" value="Thioredoxin-like_sf"/>
</dbReference>
<keyword evidence="3" id="KW-1015">Disulfide bond</keyword>
<evidence type="ECO:0000313" key="7">
    <source>
        <dbReference type="EMBL" id="PRY41832.1"/>
    </source>
</evidence>
<dbReference type="EMBL" id="PVTE01000005">
    <property type="protein sequence ID" value="PRY41832.1"/>
    <property type="molecule type" value="Genomic_DNA"/>
</dbReference>
<dbReference type="PANTHER" id="PTHR42852">
    <property type="entry name" value="THIOL:DISULFIDE INTERCHANGE PROTEIN DSBE"/>
    <property type="match status" value="1"/>
</dbReference>
<dbReference type="SUPFAM" id="SSF52833">
    <property type="entry name" value="Thioredoxin-like"/>
    <property type="match status" value="1"/>
</dbReference>
<dbReference type="PROSITE" id="PS51352">
    <property type="entry name" value="THIOREDOXIN_2"/>
    <property type="match status" value="1"/>
</dbReference>
<dbReference type="Gene3D" id="3.40.30.10">
    <property type="entry name" value="Glutaredoxin"/>
    <property type="match status" value="1"/>
</dbReference>
<gene>
    <name evidence="7" type="ORF">CLV58_10531</name>
</gene>
<feature type="signal peptide" evidence="5">
    <location>
        <begin position="1"/>
        <end position="25"/>
    </location>
</feature>
<comment type="subcellular location">
    <subcellularLocation>
        <location evidence="1">Cell envelope</location>
    </subcellularLocation>
</comment>
<dbReference type="InterPro" id="IPR013766">
    <property type="entry name" value="Thioredoxin_domain"/>
</dbReference>
<dbReference type="Pfam" id="PF13905">
    <property type="entry name" value="Thioredoxin_8"/>
    <property type="match status" value="1"/>
</dbReference>
<keyword evidence="2" id="KW-0201">Cytochrome c-type biogenesis</keyword>
<dbReference type="GO" id="GO:0017004">
    <property type="term" value="P:cytochrome complex assembly"/>
    <property type="evidence" value="ECO:0007669"/>
    <property type="project" value="UniProtKB-KW"/>
</dbReference>
<dbReference type="OrthoDB" id="6399635at2"/>
<dbReference type="Proteomes" id="UP000238375">
    <property type="component" value="Unassembled WGS sequence"/>
</dbReference>
<evidence type="ECO:0000256" key="1">
    <source>
        <dbReference type="ARBA" id="ARBA00004196"/>
    </source>
</evidence>
<dbReference type="AlphaFoldDB" id="A0A2T0T849"/>
<organism evidence="7 8">
    <name type="scientific">Spirosoma oryzae</name>
    <dbReference type="NCBI Taxonomy" id="1469603"/>
    <lineage>
        <taxon>Bacteria</taxon>
        <taxon>Pseudomonadati</taxon>
        <taxon>Bacteroidota</taxon>
        <taxon>Cytophagia</taxon>
        <taxon>Cytophagales</taxon>
        <taxon>Cytophagaceae</taxon>
        <taxon>Spirosoma</taxon>
    </lineage>
</organism>
<evidence type="ECO:0000256" key="4">
    <source>
        <dbReference type="ARBA" id="ARBA00023284"/>
    </source>
</evidence>
<comment type="caution">
    <text evidence="7">The sequence shown here is derived from an EMBL/GenBank/DDBJ whole genome shotgun (WGS) entry which is preliminary data.</text>
</comment>
<dbReference type="GO" id="GO:0030313">
    <property type="term" value="C:cell envelope"/>
    <property type="evidence" value="ECO:0007669"/>
    <property type="project" value="UniProtKB-SubCell"/>
</dbReference>
<evidence type="ECO:0000256" key="2">
    <source>
        <dbReference type="ARBA" id="ARBA00022748"/>
    </source>
</evidence>
<dbReference type="InterPro" id="IPR012336">
    <property type="entry name" value="Thioredoxin-like_fold"/>
</dbReference>
<evidence type="ECO:0000259" key="6">
    <source>
        <dbReference type="PROSITE" id="PS51352"/>
    </source>
</evidence>
<feature type="domain" description="Thioredoxin" evidence="6">
    <location>
        <begin position="329"/>
        <end position="475"/>
    </location>
</feature>
<keyword evidence="8" id="KW-1185">Reference proteome</keyword>
<protein>
    <submittedName>
        <fullName evidence="7">Thiol-disulfide isomerase/thioredoxin</fullName>
    </submittedName>
</protein>
<evidence type="ECO:0000256" key="3">
    <source>
        <dbReference type="ARBA" id="ARBA00023157"/>
    </source>
</evidence>
<dbReference type="GO" id="GO:0016853">
    <property type="term" value="F:isomerase activity"/>
    <property type="evidence" value="ECO:0007669"/>
    <property type="project" value="UniProtKB-KW"/>
</dbReference>
<dbReference type="CDD" id="cd02966">
    <property type="entry name" value="TlpA_like_family"/>
    <property type="match status" value="1"/>
</dbReference>
<feature type="chain" id="PRO_5015703913" evidence="5">
    <location>
        <begin position="26"/>
        <end position="475"/>
    </location>
</feature>
<dbReference type="PANTHER" id="PTHR42852:SF6">
    <property type="entry name" value="THIOL:DISULFIDE INTERCHANGE PROTEIN DSBE"/>
    <property type="match status" value="1"/>
</dbReference>
<dbReference type="RefSeq" id="WP_106137045.1">
    <property type="nucleotide sequence ID" value="NZ_PVTE01000005.1"/>
</dbReference>
<keyword evidence="7" id="KW-0413">Isomerase</keyword>
<evidence type="ECO:0000313" key="8">
    <source>
        <dbReference type="Proteomes" id="UP000238375"/>
    </source>
</evidence>
<dbReference type="InterPro" id="IPR050553">
    <property type="entry name" value="Thioredoxin_ResA/DsbE_sf"/>
</dbReference>
<name>A0A2T0T849_9BACT</name>
<accession>A0A2T0T849</accession>
<evidence type="ECO:0000256" key="5">
    <source>
        <dbReference type="SAM" id="SignalP"/>
    </source>
</evidence>
<keyword evidence="5" id="KW-0732">Signal</keyword>
<proteinExistence type="predicted"/>
<keyword evidence="4" id="KW-0676">Redox-active center</keyword>
<reference evidence="7 8" key="1">
    <citation type="submission" date="2018-03" db="EMBL/GenBank/DDBJ databases">
        <title>Genomic Encyclopedia of Archaeal and Bacterial Type Strains, Phase II (KMG-II): from individual species to whole genera.</title>
        <authorList>
            <person name="Goeker M."/>
        </authorList>
    </citation>
    <scope>NUCLEOTIDE SEQUENCE [LARGE SCALE GENOMIC DNA]</scope>
    <source>
        <strain evidence="7 8">DSM 28354</strain>
    </source>
</reference>